<accession>A0A822FX86</accession>
<feature type="non-terminal residue" evidence="2">
    <location>
        <position position="1"/>
    </location>
</feature>
<proteinExistence type="predicted"/>
<name>A0A822FX86_9BILA</name>
<dbReference type="AlphaFoldDB" id="A0A822FX86"/>
<feature type="region of interest" description="Disordered" evidence="1">
    <location>
        <begin position="1"/>
        <end position="42"/>
    </location>
</feature>
<evidence type="ECO:0000256" key="1">
    <source>
        <dbReference type="SAM" id="MobiDB-lite"/>
    </source>
</evidence>
<organism evidence="2 3">
    <name type="scientific">Rotaria socialis</name>
    <dbReference type="NCBI Taxonomy" id="392032"/>
    <lineage>
        <taxon>Eukaryota</taxon>
        <taxon>Metazoa</taxon>
        <taxon>Spiralia</taxon>
        <taxon>Gnathifera</taxon>
        <taxon>Rotifera</taxon>
        <taxon>Eurotatoria</taxon>
        <taxon>Bdelloidea</taxon>
        <taxon>Philodinida</taxon>
        <taxon>Philodinidae</taxon>
        <taxon>Rotaria</taxon>
    </lineage>
</organism>
<gene>
    <name evidence="2" type="ORF">QYT958_LOCUS47401</name>
</gene>
<evidence type="ECO:0000313" key="2">
    <source>
        <dbReference type="EMBL" id="CAF5137485.1"/>
    </source>
</evidence>
<comment type="caution">
    <text evidence="2">The sequence shown here is derived from an EMBL/GenBank/DDBJ whole genome shotgun (WGS) entry which is preliminary data.</text>
</comment>
<reference evidence="2" key="1">
    <citation type="submission" date="2021-02" db="EMBL/GenBank/DDBJ databases">
        <authorList>
            <person name="Nowell W R."/>
        </authorList>
    </citation>
    <scope>NUCLEOTIDE SEQUENCE</scope>
</reference>
<evidence type="ECO:0000313" key="3">
    <source>
        <dbReference type="Proteomes" id="UP000663848"/>
    </source>
</evidence>
<dbReference type="EMBL" id="CAJOBR010088948">
    <property type="protein sequence ID" value="CAF5137485.1"/>
    <property type="molecule type" value="Genomic_DNA"/>
</dbReference>
<protein>
    <submittedName>
        <fullName evidence="2">Uncharacterized protein</fullName>
    </submittedName>
</protein>
<sequence>MRESIDEPSDLETRRHGRQQTKREVVFDNQPPPVYGKGLPKK</sequence>
<dbReference type="Proteomes" id="UP000663848">
    <property type="component" value="Unassembled WGS sequence"/>
</dbReference>
<feature type="compositionally biased region" description="Acidic residues" evidence="1">
    <location>
        <begin position="1"/>
        <end position="10"/>
    </location>
</feature>